<evidence type="ECO:0000313" key="2">
    <source>
        <dbReference type="EMBL" id="GMS94567.1"/>
    </source>
</evidence>
<dbReference type="EMBL" id="BTSX01000004">
    <property type="protein sequence ID" value="GMS94567.1"/>
    <property type="molecule type" value="Genomic_DNA"/>
</dbReference>
<protein>
    <recommendedName>
        <fullName evidence="4">Ribosomal protein</fullName>
    </recommendedName>
</protein>
<proteinExistence type="predicted"/>
<dbReference type="Proteomes" id="UP001432027">
    <property type="component" value="Unassembled WGS sequence"/>
</dbReference>
<name>A0AAV5TK41_9BILA</name>
<dbReference type="AlphaFoldDB" id="A0AAV5TK41"/>
<feature type="transmembrane region" description="Helical" evidence="1">
    <location>
        <begin position="92"/>
        <end position="112"/>
    </location>
</feature>
<keyword evidence="1" id="KW-0812">Transmembrane</keyword>
<evidence type="ECO:0008006" key="4">
    <source>
        <dbReference type="Google" id="ProtNLM"/>
    </source>
</evidence>
<organism evidence="2 3">
    <name type="scientific">Pristionchus entomophagus</name>
    <dbReference type="NCBI Taxonomy" id="358040"/>
    <lineage>
        <taxon>Eukaryota</taxon>
        <taxon>Metazoa</taxon>
        <taxon>Ecdysozoa</taxon>
        <taxon>Nematoda</taxon>
        <taxon>Chromadorea</taxon>
        <taxon>Rhabditida</taxon>
        <taxon>Rhabditina</taxon>
        <taxon>Diplogasteromorpha</taxon>
        <taxon>Diplogasteroidea</taxon>
        <taxon>Neodiplogasteridae</taxon>
        <taxon>Pristionchus</taxon>
    </lineage>
</organism>
<evidence type="ECO:0000313" key="3">
    <source>
        <dbReference type="Proteomes" id="UP001432027"/>
    </source>
</evidence>
<accession>A0AAV5TK41</accession>
<evidence type="ECO:0000256" key="1">
    <source>
        <dbReference type="SAM" id="Phobius"/>
    </source>
</evidence>
<keyword evidence="3" id="KW-1185">Reference proteome</keyword>
<gene>
    <name evidence="2" type="ORF">PENTCL1PPCAC_16742</name>
</gene>
<keyword evidence="1" id="KW-1133">Transmembrane helix</keyword>
<reference evidence="2" key="1">
    <citation type="submission" date="2023-10" db="EMBL/GenBank/DDBJ databases">
        <title>Genome assembly of Pristionchus species.</title>
        <authorList>
            <person name="Yoshida K."/>
            <person name="Sommer R.J."/>
        </authorList>
    </citation>
    <scope>NUCLEOTIDE SEQUENCE</scope>
    <source>
        <strain evidence="2">RS0144</strain>
    </source>
</reference>
<sequence>MARDGRKGLGPGADKGRVQHQLSMLEGILRMCSWLRSMLMTESFSINCLLKASFSRTRSVTDVSSNLSSCMINCFRDINCALRSSTSERPSLITFSCSFLLLAAALNGLGLWGLEGDGWVKCCECWLCSDRD</sequence>
<comment type="caution">
    <text evidence="2">The sequence shown here is derived from an EMBL/GenBank/DDBJ whole genome shotgun (WGS) entry which is preliminary data.</text>
</comment>
<keyword evidence="1" id="KW-0472">Membrane</keyword>